<organism evidence="1 2">
    <name type="scientific">Chthoniobacter flavus Ellin428</name>
    <dbReference type="NCBI Taxonomy" id="497964"/>
    <lineage>
        <taxon>Bacteria</taxon>
        <taxon>Pseudomonadati</taxon>
        <taxon>Verrucomicrobiota</taxon>
        <taxon>Spartobacteria</taxon>
        <taxon>Chthoniobacterales</taxon>
        <taxon>Chthoniobacteraceae</taxon>
        <taxon>Chthoniobacter</taxon>
    </lineage>
</organism>
<keyword evidence="2" id="KW-1185">Reference proteome</keyword>
<evidence type="ECO:0000313" key="1">
    <source>
        <dbReference type="EMBL" id="EDY19726.1"/>
    </source>
</evidence>
<evidence type="ECO:0000313" key="2">
    <source>
        <dbReference type="Proteomes" id="UP000005824"/>
    </source>
</evidence>
<name>B4D1W4_9BACT</name>
<sequence>MQVVHNQRSEFPVPEEAHLCSQERNLYGVDGRARRSNWIKQLLLVGSNRFWIEPLKQILNGFRE</sequence>
<dbReference type="Proteomes" id="UP000005824">
    <property type="component" value="Unassembled WGS sequence"/>
</dbReference>
<reference evidence="1 2" key="1">
    <citation type="journal article" date="2011" name="J. Bacteriol.">
        <title>Genome sequence of Chthoniobacter flavus Ellin428, an aerobic heterotrophic soil bacterium.</title>
        <authorList>
            <person name="Kant R."/>
            <person name="van Passel M.W."/>
            <person name="Palva A."/>
            <person name="Lucas S."/>
            <person name="Lapidus A."/>
            <person name="Glavina Del Rio T."/>
            <person name="Dalin E."/>
            <person name="Tice H."/>
            <person name="Bruce D."/>
            <person name="Goodwin L."/>
            <person name="Pitluck S."/>
            <person name="Larimer F.W."/>
            <person name="Land M.L."/>
            <person name="Hauser L."/>
            <person name="Sangwan P."/>
            <person name="de Vos W.M."/>
            <person name="Janssen P.H."/>
            <person name="Smidt H."/>
        </authorList>
    </citation>
    <scope>NUCLEOTIDE SEQUENCE [LARGE SCALE GENOMIC DNA]</scope>
    <source>
        <strain evidence="1 2">Ellin428</strain>
    </source>
</reference>
<dbReference type="AlphaFoldDB" id="B4D1W4"/>
<comment type="caution">
    <text evidence="1">The sequence shown here is derived from an EMBL/GenBank/DDBJ whole genome shotgun (WGS) entry which is preliminary data.</text>
</comment>
<dbReference type="InParanoid" id="B4D1W4"/>
<dbReference type="EMBL" id="ABVL01000007">
    <property type="protein sequence ID" value="EDY19726.1"/>
    <property type="molecule type" value="Genomic_DNA"/>
</dbReference>
<accession>B4D1W4</accession>
<gene>
    <name evidence="1" type="ORF">CfE428DRAFT_2902</name>
</gene>
<protein>
    <submittedName>
        <fullName evidence="1">Uncharacterized protein</fullName>
    </submittedName>
</protein>
<proteinExistence type="predicted"/>